<dbReference type="EMBL" id="AWVJ01000042">
    <property type="protein sequence ID" value="ERK50729.1"/>
    <property type="molecule type" value="Genomic_DNA"/>
</dbReference>
<organism evidence="1 2">
    <name type="scientific">Eubacterium ramulus ATCC 29099</name>
    <dbReference type="NCBI Taxonomy" id="1256908"/>
    <lineage>
        <taxon>Bacteria</taxon>
        <taxon>Bacillati</taxon>
        <taxon>Bacillota</taxon>
        <taxon>Clostridia</taxon>
        <taxon>Eubacteriales</taxon>
        <taxon>Eubacteriaceae</taxon>
        <taxon>Eubacterium</taxon>
    </lineage>
</organism>
<dbReference type="PATRIC" id="fig|1256908.3.peg.501"/>
<dbReference type="Pfam" id="PF08309">
    <property type="entry name" value="LVIVD"/>
    <property type="match status" value="2"/>
</dbReference>
<name>U2Q3X7_EUBRA</name>
<dbReference type="eggNOG" id="COG5276">
    <property type="taxonomic scope" value="Bacteria"/>
</dbReference>
<evidence type="ECO:0000313" key="2">
    <source>
        <dbReference type="Proteomes" id="UP000016608"/>
    </source>
</evidence>
<accession>U2Q3X7</accession>
<keyword evidence="2" id="KW-1185">Reference proteome</keyword>
<dbReference type="AlphaFoldDB" id="U2Q3X7"/>
<proteinExistence type="predicted"/>
<sequence length="457" mass="51614">MILREEDIFVILRKEPLMKNIRQIGFDDLNGKPAFQMAMQKVDDRYYLYTASFAHNGWNIVEVTDPENPRNVKWIEGPWFYDIKDGQATMKIQVADGLMITAHGSQASFLMGCEENCPSWGGIMIWDVKTDPETPKYLGKFECPGGQGVHRSFYSGGRYAYITGCDEGFASFFLRIIDLQDPTNPVEAGHFYVPEQIEKDADDVKFGDHLFHPFVHAVTVKDDIAYLAYSNVGFVMVDVHDKSNPKMISKLPINPVFGGDAGGAPVHTAYPLGDRPFAIVSTEGERSRYFDGIKENGFGKKVEYQAMNTILMVETGVVKQPRVIAVFPYPEVPEGYTHGTNFNFVDSVRVPFGPHNLFDAFGVDVYQKLDQKVLCCYFHAGLRIFDVSDPFVPKEVAYFLPPDPEKMLFDNKEHNLMPGSPIAITEDVLVDDRENIYISTQQDGLYILRYTGEEGLH</sequence>
<dbReference type="InterPro" id="IPR013211">
    <property type="entry name" value="LVIVD"/>
</dbReference>
<dbReference type="HOGENOM" id="CLU_047803_1_0_9"/>
<dbReference type="Proteomes" id="UP000016608">
    <property type="component" value="Unassembled WGS sequence"/>
</dbReference>
<protein>
    <submittedName>
        <fullName evidence="1">LVIVD repeat protein</fullName>
    </submittedName>
</protein>
<evidence type="ECO:0000313" key="1">
    <source>
        <dbReference type="EMBL" id="ERK50729.1"/>
    </source>
</evidence>
<dbReference type="SUPFAM" id="SSF50969">
    <property type="entry name" value="YVTN repeat-like/Quinoprotein amine dehydrogenase"/>
    <property type="match status" value="1"/>
</dbReference>
<comment type="caution">
    <text evidence="1">The sequence shown here is derived from an EMBL/GenBank/DDBJ whole genome shotgun (WGS) entry which is preliminary data.</text>
</comment>
<reference evidence="1 2" key="1">
    <citation type="submission" date="2013-06" db="EMBL/GenBank/DDBJ databases">
        <authorList>
            <person name="Weinstock G."/>
            <person name="Sodergren E."/>
            <person name="Lobos E.A."/>
            <person name="Fulton L."/>
            <person name="Fulton R."/>
            <person name="Courtney L."/>
            <person name="Fronick C."/>
            <person name="O'Laughlin M."/>
            <person name="Godfrey J."/>
            <person name="Wilson R.M."/>
            <person name="Miner T."/>
            <person name="Farmer C."/>
            <person name="Delehaunty K."/>
            <person name="Cordes M."/>
            <person name="Minx P."/>
            <person name="Tomlinson C."/>
            <person name="Chen J."/>
            <person name="Wollam A."/>
            <person name="Pepin K.H."/>
            <person name="Bhonagiri V."/>
            <person name="Zhang X."/>
            <person name="Warren W."/>
            <person name="Mitreva M."/>
            <person name="Mardis E.R."/>
            <person name="Wilson R.K."/>
        </authorList>
    </citation>
    <scope>NUCLEOTIDE SEQUENCE [LARGE SCALE GENOMIC DNA]</scope>
    <source>
        <strain evidence="1 2">ATCC 29099</strain>
    </source>
</reference>
<gene>
    <name evidence="1" type="ORF">HMPREF0373_00550</name>
</gene>
<dbReference type="InterPro" id="IPR011044">
    <property type="entry name" value="Quino_amine_DH_bsu"/>
</dbReference>